<evidence type="ECO:0000313" key="3">
    <source>
        <dbReference type="Proteomes" id="UP000824083"/>
    </source>
</evidence>
<protein>
    <submittedName>
        <fullName evidence="2">tRNA (Adenosine(37)-N6)-threonylcarbamoyltransferase complex dimerization subunit type 1 TsaB</fullName>
    </submittedName>
</protein>
<dbReference type="GO" id="GO:0005829">
    <property type="term" value="C:cytosol"/>
    <property type="evidence" value="ECO:0007669"/>
    <property type="project" value="TreeGrafter"/>
</dbReference>
<gene>
    <name evidence="2" type="primary">tsaB</name>
    <name evidence="2" type="ORF">IAC56_03230</name>
</gene>
<accession>A0A9D1LF58</accession>
<dbReference type="InterPro" id="IPR043129">
    <property type="entry name" value="ATPase_NBD"/>
</dbReference>
<dbReference type="AlphaFoldDB" id="A0A9D1LF58"/>
<feature type="domain" description="Gcp-like" evidence="1">
    <location>
        <begin position="35"/>
        <end position="152"/>
    </location>
</feature>
<dbReference type="NCBIfam" id="TIGR03725">
    <property type="entry name" value="T6A_YeaZ"/>
    <property type="match status" value="1"/>
</dbReference>
<dbReference type="Gene3D" id="3.30.420.40">
    <property type="match status" value="2"/>
</dbReference>
<sequence length="233" mass="26266">MSAQSVLLAFDTATEYCSVAIAVDNQLFSKTEKLGNAHSEYLLPWIDELAREANIRLKNIDGIIFSAGPGSFTGLRIACGVAQGLGYGLDKKLLPTSTLKTLAFHYRQQGQRIAVLNDARMSECYAAIYESDDHNEFKTICSEQLIKPNQVFDWLTLNRVDFVTGTAIGVYDMRLETFQTEYSHPKADYMIEWCRGCAQEADKLWIEPDKAAPLYIRDHVALTINERREGLKL</sequence>
<dbReference type="SUPFAM" id="SSF53067">
    <property type="entry name" value="Actin-like ATPase domain"/>
    <property type="match status" value="2"/>
</dbReference>
<dbReference type="EMBL" id="DVMY01000055">
    <property type="protein sequence ID" value="HIU37270.1"/>
    <property type="molecule type" value="Genomic_DNA"/>
</dbReference>
<proteinExistence type="predicted"/>
<reference evidence="2" key="2">
    <citation type="journal article" date="2021" name="PeerJ">
        <title>Extensive microbial diversity within the chicken gut microbiome revealed by metagenomics and culture.</title>
        <authorList>
            <person name="Gilroy R."/>
            <person name="Ravi A."/>
            <person name="Getino M."/>
            <person name="Pursley I."/>
            <person name="Horton D.L."/>
            <person name="Alikhan N.F."/>
            <person name="Baker D."/>
            <person name="Gharbi K."/>
            <person name="Hall N."/>
            <person name="Watson M."/>
            <person name="Adriaenssens E.M."/>
            <person name="Foster-Nyarko E."/>
            <person name="Jarju S."/>
            <person name="Secka A."/>
            <person name="Antonio M."/>
            <person name="Oren A."/>
            <person name="Chaudhuri R.R."/>
            <person name="La Ragione R."/>
            <person name="Hildebrand F."/>
            <person name="Pallen M.J."/>
        </authorList>
    </citation>
    <scope>NUCLEOTIDE SEQUENCE</scope>
    <source>
        <strain evidence="2">7463</strain>
    </source>
</reference>
<comment type="caution">
    <text evidence="2">The sequence shown here is derived from an EMBL/GenBank/DDBJ whole genome shotgun (WGS) entry which is preliminary data.</text>
</comment>
<dbReference type="Proteomes" id="UP000824083">
    <property type="component" value="Unassembled WGS sequence"/>
</dbReference>
<dbReference type="InterPro" id="IPR022496">
    <property type="entry name" value="T6A_TsaB"/>
</dbReference>
<reference evidence="2" key="1">
    <citation type="submission" date="2020-10" db="EMBL/GenBank/DDBJ databases">
        <authorList>
            <person name="Gilroy R."/>
        </authorList>
    </citation>
    <scope>NUCLEOTIDE SEQUENCE</scope>
    <source>
        <strain evidence="2">7463</strain>
    </source>
</reference>
<evidence type="ECO:0000313" key="2">
    <source>
        <dbReference type="EMBL" id="HIU37270.1"/>
    </source>
</evidence>
<name>A0A9D1LF58_9BURK</name>
<organism evidence="2 3">
    <name type="scientific">Candidatus Aphodousia faecigallinarum</name>
    <dbReference type="NCBI Taxonomy" id="2840677"/>
    <lineage>
        <taxon>Bacteria</taxon>
        <taxon>Pseudomonadati</taxon>
        <taxon>Pseudomonadota</taxon>
        <taxon>Betaproteobacteria</taxon>
        <taxon>Burkholderiales</taxon>
        <taxon>Sutterellaceae</taxon>
        <taxon>Sutterellaceae incertae sedis</taxon>
        <taxon>Candidatus Aphodousia</taxon>
    </lineage>
</organism>
<dbReference type="GO" id="GO:0002949">
    <property type="term" value="P:tRNA threonylcarbamoyladenosine modification"/>
    <property type="evidence" value="ECO:0007669"/>
    <property type="project" value="InterPro"/>
</dbReference>
<dbReference type="InterPro" id="IPR000905">
    <property type="entry name" value="Gcp-like_dom"/>
</dbReference>
<dbReference type="Pfam" id="PF00814">
    <property type="entry name" value="TsaD"/>
    <property type="match status" value="1"/>
</dbReference>
<dbReference type="PANTHER" id="PTHR11735:SF11">
    <property type="entry name" value="TRNA THREONYLCARBAMOYLADENOSINE BIOSYNTHESIS PROTEIN TSAB"/>
    <property type="match status" value="1"/>
</dbReference>
<dbReference type="PANTHER" id="PTHR11735">
    <property type="entry name" value="TRNA N6-ADENOSINE THREONYLCARBAMOYLTRANSFERASE"/>
    <property type="match status" value="1"/>
</dbReference>
<dbReference type="CDD" id="cd24032">
    <property type="entry name" value="ASKHA_NBD_TsaB"/>
    <property type="match status" value="1"/>
</dbReference>
<evidence type="ECO:0000259" key="1">
    <source>
        <dbReference type="Pfam" id="PF00814"/>
    </source>
</evidence>